<gene>
    <name evidence="6" type="primary">cobC</name>
    <name evidence="6" type="ORF">CKG00_10415</name>
</gene>
<keyword evidence="1" id="KW-0324">Glycolysis</keyword>
<protein>
    <recommendedName>
        <fullName evidence="3">Alpha-ribazole phosphatase</fullName>
        <ecNumber evidence="3">3.1.3.73</ecNumber>
    </recommendedName>
</protein>
<dbReference type="OrthoDB" id="9781415at2"/>
<dbReference type="AlphaFoldDB" id="A0A433ZX87"/>
<dbReference type="PANTHER" id="PTHR48100:SF1">
    <property type="entry name" value="HISTIDINE PHOSPHATASE FAMILY PROTEIN-RELATED"/>
    <property type="match status" value="1"/>
</dbReference>
<dbReference type="Proteomes" id="UP000286908">
    <property type="component" value="Unassembled WGS sequence"/>
</dbReference>
<dbReference type="GO" id="GO:0009236">
    <property type="term" value="P:cobalamin biosynthetic process"/>
    <property type="evidence" value="ECO:0007669"/>
    <property type="project" value="UniProtKB-UniRule"/>
</dbReference>
<sequence>MSISRFILVRHGETAGNKEGLFYGSTDLPLTDNGHRQAATVASYLRDIQIDTILISELQRARQTAEYIRTPENHHYHCDPRLNEMHFGEWEMKHYSEIAARFPADWDTWMKDWQHAAPTGGEPFPQFAARVQAVADELRREASETPATRLIVAHKGVLGLIIARWFGLPAEAMWQFPCEQDSYSVAECRDGFMTLAVFNGRSCFTPVV</sequence>
<dbReference type="SUPFAM" id="SSF53254">
    <property type="entry name" value="Phosphoglycerate mutase-like"/>
    <property type="match status" value="1"/>
</dbReference>
<reference evidence="6 7" key="1">
    <citation type="submission" date="2017-08" db="EMBL/GenBank/DDBJ databases">
        <title>Draft genome sequence of pheromone producing symbiont Morganella morganii, of the female New Zealand grass grub Costelytra giveni.</title>
        <authorList>
            <person name="Laugraud A."/>
            <person name="Young S.D."/>
            <person name="Hurst M.H."/>
        </authorList>
    </citation>
    <scope>NUCLEOTIDE SEQUENCE [LARGE SCALE GENOMIC DNA]</scope>
    <source>
        <strain evidence="6 7">MMsCG</strain>
    </source>
</reference>
<dbReference type="InterPro" id="IPR029033">
    <property type="entry name" value="His_PPase_superfam"/>
</dbReference>
<dbReference type="Pfam" id="PF00300">
    <property type="entry name" value="His_Phos_1"/>
    <property type="match status" value="1"/>
</dbReference>
<dbReference type="EC" id="3.1.3.73" evidence="3"/>
<organism evidence="6 7">
    <name type="scientific">Morganella morganii</name>
    <name type="common">Proteus morganii</name>
    <dbReference type="NCBI Taxonomy" id="582"/>
    <lineage>
        <taxon>Bacteria</taxon>
        <taxon>Pseudomonadati</taxon>
        <taxon>Pseudomonadota</taxon>
        <taxon>Gammaproteobacteria</taxon>
        <taxon>Enterobacterales</taxon>
        <taxon>Morganellaceae</taxon>
        <taxon>Morganella</taxon>
    </lineage>
</organism>
<evidence type="ECO:0000313" key="6">
    <source>
        <dbReference type="EMBL" id="RUT66751.1"/>
    </source>
</evidence>
<name>A0A433ZX87_MORMO</name>
<dbReference type="SMART" id="SM00855">
    <property type="entry name" value="PGAM"/>
    <property type="match status" value="1"/>
</dbReference>
<dbReference type="NCBIfam" id="TIGR03162">
    <property type="entry name" value="ribazole_cobC"/>
    <property type="match status" value="1"/>
</dbReference>
<accession>A0A433ZX87</accession>
<dbReference type="GO" id="GO:0043755">
    <property type="term" value="F:alpha-ribazole phosphatase activity"/>
    <property type="evidence" value="ECO:0007669"/>
    <property type="project" value="UniProtKB-UniRule"/>
</dbReference>
<dbReference type="GO" id="GO:0005737">
    <property type="term" value="C:cytoplasm"/>
    <property type="evidence" value="ECO:0007669"/>
    <property type="project" value="TreeGrafter"/>
</dbReference>
<dbReference type="InterPro" id="IPR001345">
    <property type="entry name" value="PG/BPGM_mutase_AS"/>
</dbReference>
<evidence type="ECO:0000313" key="7">
    <source>
        <dbReference type="Proteomes" id="UP000286908"/>
    </source>
</evidence>
<evidence type="ECO:0000256" key="2">
    <source>
        <dbReference type="ARBA" id="ARBA00023235"/>
    </source>
</evidence>
<evidence type="ECO:0000256" key="3">
    <source>
        <dbReference type="NCBIfam" id="TIGR03162"/>
    </source>
</evidence>
<dbReference type="InterPro" id="IPR017578">
    <property type="entry name" value="Ribazole_CobC"/>
</dbReference>
<keyword evidence="2" id="KW-0413">Isomerase</keyword>
<dbReference type="Gene3D" id="3.40.50.1240">
    <property type="entry name" value="Phosphoglycerate mutase-like"/>
    <property type="match status" value="1"/>
</dbReference>
<dbReference type="InterPro" id="IPR013078">
    <property type="entry name" value="His_Pase_superF_clade-1"/>
</dbReference>
<feature type="active site" description="Tele-phosphohistidine intermediate" evidence="4">
    <location>
        <position position="11"/>
    </location>
</feature>
<evidence type="ECO:0000256" key="5">
    <source>
        <dbReference type="PIRSR" id="PIRSR613078-2"/>
    </source>
</evidence>
<dbReference type="PROSITE" id="PS00175">
    <property type="entry name" value="PG_MUTASE"/>
    <property type="match status" value="1"/>
</dbReference>
<dbReference type="InterPro" id="IPR050275">
    <property type="entry name" value="PGM_Phosphatase"/>
</dbReference>
<dbReference type="EMBL" id="NRQY01000001">
    <property type="protein sequence ID" value="RUT66751.1"/>
    <property type="molecule type" value="Genomic_DNA"/>
</dbReference>
<comment type="caution">
    <text evidence="6">The sequence shown here is derived from an EMBL/GenBank/DDBJ whole genome shotgun (WGS) entry which is preliminary data.</text>
</comment>
<feature type="binding site" evidence="5">
    <location>
        <begin position="10"/>
        <end position="17"/>
    </location>
    <ligand>
        <name>substrate</name>
    </ligand>
</feature>
<evidence type="ECO:0000256" key="4">
    <source>
        <dbReference type="PIRSR" id="PIRSR613078-1"/>
    </source>
</evidence>
<evidence type="ECO:0000256" key="1">
    <source>
        <dbReference type="ARBA" id="ARBA00023152"/>
    </source>
</evidence>
<proteinExistence type="predicted"/>
<feature type="active site" description="Proton donor/acceptor" evidence="4">
    <location>
        <position position="84"/>
    </location>
</feature>
<dbReference type="CDD" id="cd07067">
    <property type="entry name" value="HP_PGM_like"/>
    <property type="match status" value="1"/>
</dbReference>
<dbReference type="PANTHER" id="PTHR48100">
    <property type="entry name" value="BROAD-SPECIFICITY PHOSPHATASE YOR283W-RELATED"/>
    <property type="match status" value="1"/>
</dbReference>
<feature type="binding site" evidence="5">
    <location>
        <position position="60"/>
    </location>
    <ligand>
        <name>substrate</name>
    </ligand>
</feature>